<dbReference type="AlphaFoldDB" id="A0A0A9AJ85"/>
<dbReference type="EMBL" id="GBRH01247957">
    <property type="protein sequence ID" value="JAD49938.1"/>
    <property type="molecule type" value="Transcribed_RNA"/>
</dbReference>
<organism evidence="1">
    <name type="scientific">Arundo donax</name>
    <name type="common">Giant reed</name>
    <name type="synonym">Donax arundinaceus</name>
    <dbReference type="NCBI Taxonomy" id="35708"/>
    <lineage>
        <taxon>Eukaryota</taxon>
        <taxon>Viridiplantae</taxon>
        <taxon>Streptophyta</taxon>
        <taxon>Embryophyta</taxon>
        <taxon>Tracheophyta</taxon>
        <taxon>Spermatophyta</taxon>
        <taxon>Magnoliopsida</taxon>
        <taxon>Liliopsida</taxon>
        <taxon>Poales</taxon>
        <taxon>Poaceae</taxon>
        <taxon>PACMAD clade</taxon>
        <taxon>Arundinoideae</taxon>
        <taxon>Arundineae</taxon>
        <taxon>Arundo</taxon>
    </lineage>
</organism>
<reference evidence="1" key="2">
    <citation type="journal article" date="2015" name="Data Brief">
        <title>Shoot transcriptome of the giant reed, Arundo donax.</title>
        <authorList>
            <person name="Barrero R.A."/>
            <person name="Guerrero F.D."/>
            <person name="Moolhuijzen P."/>
            <person name="Goolsby J.A."/>
            <person name="Tidwell J."/>
            <person name="Bellgard S.E."/>
            <person name="Bellgard M.I."/>
        </authorList>
    </citation>
    <scope>NUCLEOTIDE SEQUENCE</scope>
    <source>
        <tissue evidence="1">Shoot tissue taken approximately 20 cm above the soil surface</tissue>
    </source>
</reference>
<evidence type="ECO:0000313" key="1">
    <source>
        <dbReference type="EMBL" id="JAD49938.1"/>
    </source>
</evidence>
<reference evidence="1" key="1">
    <citation type="submission" date="2014-09" db="EMBL/GenBank/DDBJ databases">
        <authorList>
            <person name="Magalhaes I.L.F."/>
            <person name="Oliveira U."/>
            <person name="Santos F.R."/>
            <person name="Vidigal T.H.D.A."/>
            <person name="Brescovit A.D."/>
            <person name="Santos A.J."/>
        </authorList>
    </citation>
    <scope>NUCLEOTIDE SEQUENCE</scope>
    <source>
        <tissue evidence="1">Shoot tissue taken approximately 20 cm above the soil surface</tissue>
    </source>
</reference>
<proteinExistence type="predicted"/>
<name>A0A0A9AJ85_ARUDO</name>
<sequence length="42" mass="4677">MSSSSSGHDDDAPNLVCRIDCVHGMVDALSCVCWKRHQCRTR</sequence>
<accession>A0A0A9AJ85</accession>
<protein>
    <submittedName>
        <fullName evidence="1">Uncharacterized protein</fullName>
    </submittedName>
</protein>